<protein>
    <submittedName>
        <fullName evidence="1">Uncharacterized protein</fullName>
    </submittedName>
</protein>
<organism evidence="1 2">
    <name type="scientific">Siminovitchia fordii</name>
    <dbReference type="NCBI Taxonomy" id="254759"/>
    <lineage>
        <taxon>Bacteria</taxon>
        <taxon>Bacillati</taxon>
        <taxon>Bacillota</taxon>
        <taxon>Bacilli</taxon>
        <taxon>Bacillales</taxon>
        <taxon>Bacillaceae</taxon>
        <taxon>Siminovitchia</taxon>
    </lineage>
</organism>
<gene>
    <name evidence="1" type="ORF">J1TS3_37200</name>
</gene>
<keyword evidence="2" id="KW-1185">Reference proteome</keyword>
<dbReference type="Proteomes" id="UP000680279">
    <property type="component" value="Unassembled WGS sequence"/>
</dbReference>
<accession>A0ABQ4KAE7</accession>
<dbReference type="RefSeq" id="WP_212963704.1">
    <property type="nucleotide sequence ID" value="NZ_BOQT01000018.1"/>
</dbReference>
<name>A0ABQ4KAE7_9BACI</name>
<dbReference type="EMBL" id="BOQT01000018">
    <property type="protein sequence ID" value="GIN22586.1"/>
    <property type="molecule type" value="Genomic_DNA"/>
</dbReference>
<evidence type="ECO:0000313" key="1">
    <source>
        <dbReference type="EMBL" id="GIN22586.1"/>
    </source>
</evidence>
<reference evidence="1 2" key="1">
    <citation type="submission" date="2021-03" db="EMBL/GenBank/DDBJ databases">
        <title>Antimicrobial resistance genes in bacteria isolated from Japanese honey, and their potential for conferring macrolide and lincosamide resistance in the American foulbrood pathogen Paenibacillus larvae.</title>
        <authorList>
            <person name="Okamoto M."/>
            <person name="Kumagai M."/>
            <person name="Kanamori H."/>
            <person name="Takamatsu D."/>
        </authorList>
    </citation>
    <scope>NUCLEOTIDE SEQUENCE [LARGE SCALE GENOMIC DNA]</scope>
    <source>
        <strain evidence="1 2">J1TS3</strain>
    </source>
</reference>
<proteinExistence type="predicted"/>
<comment type="caution">
    <text evidence="1">The sequence shown here is derived from an EMBL/GenBank/DDBJ whole genome shotgun (WGS) entry which is preliminary data.</text>
</comment>
<evidence type="ECO:0000313" key="2">
    <source>
        <dbReference type="Proteomes" id="UP000680279"/>
    </source>
</evidence>
<sequence>MKIYYYIVTEVQNNENGNIFKAASDSFDSYPSDYAIKYEMENLRNKGYGVFSAKVEKRYKLQ</sequence>